<accession>A0ACD0NUK9</accession>
<keyword evidence="2" id="KW-1185">Reference proteome</keyword>
<organism evidence="1 2">
    <name type="scientific">Violaceomyces palustris</name>
    <dbReference type="NCBI Taxonomy" id="1673888"/>
    <lineage>
        <taxon>Eukaryota</taxon>
        <taxon>Fungi</taxon>
        <taxon>Dikarya</taxon>
        <taxon>Basidiomycota</taxon>
        <taxon>Ustilaginomycotina</taxon>
        <taxon>Ustilaginomycetes</taxon>
        <taxon>Violaceomycetales</taxon>
        <taxon>Violaceomycetaceae</taxon>
        <taxon>Violaceomyces</taxon>
    </lineage>
</organism>
<dbReference type="Proteomes" id="UP000245626">
    <property type="component" value="Unassembled WGS sequence"/>
</dbReference>
<protein>
    <submittedName>
        <fullName evidence="1">Uncharacterized protein</fullName>
    </submittedName>
</protein>
<sequence length="354" mass="40088">MPHKRAKFSQRQADRFSKGNDLPPTATTSKDDLHFRSMPKGAMRIIMAGKIQEEYNRKKRAMANGTWKGNGKEGGGEAGKNKPEEEQLKIRPGEKLKDFNQRVEQTFAPSIHSALRHEARASGNAKKRARRAQREKGGEGSEGEEDGEGEEERKARADKAAAKQAAEPTSAELKAQRMAIQSGKEVKEFAKASQVRRINDVAQAPPTLTKAPRGETVQSKLRKADLSAKIRGEDVEEARRDVMRIEKARFKGRLPTTVSNGKRKAMDSEDREDVLRGKTRRRKEDQDQPPLLSMARKKILEEERNKVVQAYRSLKESKIQDAQMERKKRGVAKDQEGERRRRSEVKQVLAEMRS</sequence>
<reference evidence="1 2" key="1">
    <citation type="journal article" date="2018" name="Mol. Biol. Evol.">
        <title>Broad Genomic Sampling Reveals a Smut Pathogenic Ancestry of the Fungal Clade Ustilaginomycotina.</title>
        <authorList>
            <person name="Kijpornyongpan T."/>
            <person name="Mondo S.J."/>
            <person name="Barry K."/>
            <person name="Sandor L."/>
            <person name="Lee J."/>
            <person name="Lipzen A."/>
            <person name="Pangilinan J."/>
            <person name="LaButti K."/>
            <person name="Hainaut M."/>
            <person name="Henrissat B."/>
            <person name="Grigoriev I.V."/>
            <person name="Spatafora J.W."/>
            <person name="Aime M.C."/>
        </authorList>
    </citation>
    <scope>NUCLEOTIDE SEQUENCE [LARGE SCALE GENOMIC DNA]</scope>
    <source>
        <strain evidence="1 2">SA 807</strain>
    </source>
</reference>
<evidence type="ECO:0000313" key="2">
    <source>
        <dbReference type="Proteomes" id="UP000245626"/>
    </source>
</evidence>
<gene>
    <name evidence="1" type="ORF">IE53DRAFT_345762</name>
</gene>
<name>A0ACD0NUK9_9BASI</name>
<dbReference type="EMBL" id="KZ820041">
    <property type="protein sequence ID" value="PWN49498.1"/>
    <property type="molecule type" value="Genomic_DNA"/>
</dbReference>
<proteinExistence type="predicted"/>
<evidence type="ECO:0000313" key="1">
    <source>
        <dbReference type="EMBL" id="PWN49498.1"/>
    </source>
</evidence>